<evidence type="ECO:0000313" key="3">
    <source>
        <dbReference type="EMBL" id="MDT0476474.1"/>
    </source>
</evidence>
<organism evidence="3 4">
    <name type="scientific">Streptomyces hintoniae</name>
    <dbReference type="NCBI Taxonomy" id="3075521"/>
    <lineage>
        <taxon>Bacteria</taxon>
        <taxon>Bacillati</taxon>
        <taxon>Actinomycetota</taxon>
        <taxon>Actinomycetes</taxon>
        <taxon>Kitasatosporales</taxon>
        <taxon>Streptomycetaceae</taxon>
        <taxon>Streptomyces</taxon>
    </lineage>
</organism>
<name>A0ABU2UTH5_9ACTN</name>
<feature type="domain" description="Macro" evidence="2">
    <location>
        <begin position="1"/>
        <end position="154"/>
    </location>
</feature>
<protein>
    <submittedName>
        <fullName evidence="3">Macro domain-containing protein</fullName>
    </submittedName>
</protein>
<dbReference type="CDD" id="cd02901">
    <property type="entry name" value="Macro_Poa1p-like"/>
    <property type="match status" value="1"/>
</dbReference>
<comment type="caution">
    <text evidence="3">The sequence shown here is derived from an EMBL/GenBank/DDBJ whole genome shotgun (WGS) entry which is preliminary data.</text>
</comment>
<evidence type="ECO:0000256" key="1">
    <source>
        <dbReference type="ARBA" id="ARBA00035885"/>
    </source>
</evidence>
<gene>
    <name evidence="3" type="ORF">RM863_30535</name>
</gene>
<dbReference type="PANTHER" id="PTHR12521">
    <property type="entry name" value="PROTEIN C6ORF130"/>
    <property type="match status" value="1"/>
</dbReference>
<dbReference type="EMBL" id="JAVRFF010000043">
    <property type="protein sequence ID" value="MDT0476474.1"/>
    <property type="molecule type" value="Genomic_DNA"/>
</dbReference>
<proteinExistence type="predicted"/>
<dbReference type="PANTHER" id="PTHR12521:SF0">
    <property type="entry name" value="ADP-RIBOSE GLYCOHYDROLASE OARD1"/>
    <property type="match status" value="1"/>
</dbReference>
<dbReference type="InterPro" id="IPR002589">
    <property type="entry name" value="Macro_dom"/>
</dbReference>
<dbReference type="Gene3D" id="3.40.220.10">
    <property type="entry name" value="Leucine Aminopeptidase, subunit E, domain 1"/>
    <property type="match status" value="1"/>
</dbReference>
<dbReference type="SUPFAM" id="SSF52949">
    <property type="entry name" value="Macro domain-like"/>
    <property type="match status" value="1"/>
</dbReference>
<comment type="catalytic activity">
    <reaction evidence="1">
        <text>an N-(ADP-alpha-D-ribosyl)-thymidine in DNA + H2O = a thymidine in DNA + ADP-D-ribose</text>
        <dbReference type="Rhea" id="RHEA:71655"/>
        <dbReference type="Rhea" id="RHEA-COMP:13556"/>
        <dbReference type="Rhea" id="RHEA-COMP:18051"/>
        <dbReference type="ChEBI" id="CHEBI:15377"/>
        <dbReference type="ChEBI" id="CHEBI:57967"/>
        <dbReference type="ChEBI" id="CHEBI:137386"/>
        <dbReference type="ChEBI" id="CHEBI:191199"/>
    </reaction>
    <physiologicalReaction direction="left-to-right" evidence="1">
        <dbReference type="Rhea" id="RHEA:71656"/>
    </physiologicalReaction>
</comment>
<keyword evidence="4" id="KW-1185">Reference proteome</keyword>
<accession>A0ABU2UTH5</accession>
<dbReference type="Pfam" id="PF01661">
    <property type="entry name" value="Macro"/>
    <property type="match status" value="1"/>
</dbReference>
<dbReference type="InterPro" id="IPR043472">
    <property type="entry name" value="Macro_dom-like"/>
</dbReference>
<dbReference type="Proteomes" id="UP001180489">
    <property type="component" value="Unassembled WGS sequence"/>
</dbReference>
<dbReference type="SMART" id="SM00506">
    <property type="entry name" value="A1pp"/>
    <property type="match status" value="1"/>
</dbReference>
<sequence length="365" mass="40565">MKTVIQESQGNLLEADVEAIVNTVNTVGVMGKGIALQIKQAFPENFKQYKRACDLGEVKIGEIFVHDAHHLGPRRYVLNFPTKRHWRGKSRIEDIQAGLNALVEVVKKHNIESIAVPALGCGNGGLDWSEVRPLIYAAFESLPSVRVALFPPTGAPAPASMPVHTSAPNMTRGRAAVISLLNGYVEQAKSERIEASDGASLLELQKLMYLLQAALGMPMRLNYEKARYGPYAENLNHQLQRMEGHLVRGYGDRTQRVLDFHPIKLTAEAQSSAESWLQENGDTDLKEAVNKVLELIDGFASPYGLELLSTTHWVMQEIGVDAPQSEVISSLQQWSRRKAEIFTDRHIAVAWQRLQSKRRDVVSVG</sequence>
<evidence type="ECO:0000313" key="4">
    <source>
        <dbReference type="Proteomes" id="UP001180489"/>
    </source>
</evidence>
<reference evidence="3" key="1">
    <citation type="submission" date="2024-05" db="EMBL/GenBank/DDBJ databases">
        <title>30 novel species of actinomycetes from the DSMZ collection.</title>
        <authorList>
            <person name="Nouioui I."/>
        </authorList>
    </citation>
    <scope>NUCLEOTIDE SEQUENCE</scope>
    <source>
        <strain evidence="3">DSM 41014</strain>
    </source>
</reference>
<dbReference type="RefSeq" id="WP_311637099.1">
    <property type="nucleotide sequence ID" value="NZ_JAVRFF010000043.1"/>
</dbReference>
<dbReference type="PROSITE" id="PS51154">
    <property type="entry name" value="MACRO"/>
    <property type="match status" value="1"/>
</dbReference>
<dbReference type="InterPro" id="IPR050892">
    <property type="entry name" value="ADP-ribose_metab_enzymes"/>
</dbReference>
<evidence type="ECO:0000259" key="2">
    <source>
        <dbReference type="PROSITE" id="PS51154"/>
    </source>
</evidence>